<evidence type="ECO:0000259" key="1">
    <source>
        <dbReference type="Pfam" id="PF13403"/>
    </source>
</evidence>
<dbReference type="InterPro" id="IPR036844">
    <property type="entry name" value="Hint_dom_sf"/>
</dbReference>
<keyword evidence="3" id="KW-1185">Reference proteome</keyword>
<dbReference type="Pfam" id="PF13403">
    <property type="entry name" value="Hint_2"/>
    <property type="match status" value="1"/>
</dbReference>
<evidence type="ECO:0000313" key="3">
    <source>
        <dbReference type="Proteomes" id="UP000199441"/>
    </source>
</evidence>
<reference evidence="3" key="1">
    <citation type="submission" date="2016-10" db="EMBL/GenBank/DDBJ databases">
        <authorList>
            <person name="Varghese N."/>
            <person name="Submissions S."/>
        </authorList>
    </citation>
    <scope>NUCLEOTIDE SEQUENCE [LARGE SCALE GENOMIC DNA]</scope>
    <source>
        <strain evidence="3">DSM 26922</strain>
    </source>
</reference>
<dbReference type="AlphaFoldDB" id="A0A1H2TH62"/>
<dbReference type="STRING" id="670155.SAMN04488001_1160"/>
<sequence>MAIITSANMIFVGNLVETDINEADYLTENASAILGTYSDLVMTSVTQSDGDHDGAIYDDEYNPGNDYISYDAGAGATAQYVDSSVLYTATITLGDGSTIVGDFVVIQAANGDTFIREELGGTQLDNLSIQSISLDSVSYANGAGFNTSENLSNTAVVCFATGVEIATLTGSVPVEDLRSGDLVHTMDHGLQPIRWVHSRTLPYAGKHAPIIFNAGVLAPSVPTRPIALSPQHRVLLRSRIAKRMFGKDEVFVSAKTLLTLPGVYRGARFMPVTYHHFACDAHEIIFANGTPAETFYPGPQALKALPQSALDDLFNAEFDTPNKILARPSPRGRQQRTLLARHAKNNVPVQVAAP</sequence>
<dbReference type="OrthoDB" id="7655157at2"/>
<dbReference type="RefSeq" id="WP_089945470.1">
    <property type="nucleotide sequence ID" value="NZ_FNOI01000001.1"/>
</dbReference>
<dbReference type="Proteomes" id="UP000199441">
    <property type="component" value="Unassembled WGS sequence"/>
</dbReference>
<proteinExistence type="predicted"/>
<dbReference type="InterPro" id="IPR028992">
    <property type="entry name" value="Hedgehog/Intein_dom"/>
</dbReference>
<gene>
    <name evidence="2" type="ORF">SAMN04488001_1160</name>
</gene>
<organism evidence="2 3">
    <name type="scientific">Litoreibacter albidus</name>
    <dbReference type="NCBI Taxonomy" id="670155"/>
    <lineage>
        <taxon>Bacteria</taxon>
        <taxon>Pseudomonadati</taxon>
        <taxon>Pseudomonadota</taxon>
        <taxon>Alphaproteobacteria</taxon>
        <taxon>Rhodobacterales</taxon>
        <taxon>Roseobacteraceae</taxon>
        <taxon>Litoreibacter</taxon>
    </lineage>
</organism>
<feature type="domain" description="Hedgehog/Intein (Hint)" evidence="1">
    <location>
        <begin position="157"/>
        <end position="298"/>
    </location>
</feature>
<dbReference type="SUPFAM" id="SSF51294">
    <property type="entry name" value="Hedgehog/intein (Hint) domain"/>
    <property type="match status" value="1"/>
</dbReference>
<evidence type="ECO:0000313" key="2">
    <source>
        <dbReference type="EMBL" id="SDW43025.1"/>
    </source>
</evidence>
<accession>A0A1H2TH62</accession>
<name>A0A1H2TH62_9RHOB</name>
<protein>
    <submittedName>
        <fullName evidence="2">Hint domain-containing protein</fullName>
    </submittedName>
</protein>
<dbReference type="EMBL" id="FNOI01000001">
    <property type="protein sequence ID" value="SDW43025.1"/>
    <property type="molecule type" value="Genomic_DNA"/>
</dbReference>